<keyword evidence="1" id="KW-0472">Membrane</keyword>
<protein>
    <submittedName>
        <fullName evidence="2">Uncharacterized protein</fullName>
    </submittedName>
</protein>
<feature type="transmembrane region" description="Helical" evidence="1">
    <location>
        <begin position="12"/>
        <end position="29"/>
    </location>
</feature>
<keyword evidence="1" id="KW-0812">Transmembrane</keyword>
<feature type="transmembrane region" description="Helical" evidence="1">
    <location>
        <begin position="49"/>
        <end position="67"/>
    </location>
</feature>
<proteinExistence type="predicted"/>
<evidence type="ECO:0000313" key="2">
    <source>
        <dbReference type="EMBL" id="SNR35878.1"/>
    </source>
</evidence>
<accession>A0A238VNT0</accession>
<gene>
    <name evidence="2" type="ORF">SAMN06264855_103188</name>
</gene>
<reference evidence="2 3" key="1">
    <citation type="submission" date="2017-06" db="EMBL/GenBank/DDBJ databases">
        <authorList>
            <person name="Kim H.J."/>
            <person name="Triplett B.A."/>
        </authorList>
    </citation>
    <scope>NUCLEOTIDE SEQUENCE [LARGE SCALE GENOMIC DNA]</scope>
    <source>
        <strain evidence="2 3">DSM 8800</strain>
    </source>
</reference>
<dbReference type="EMBL" id="FZNQ01000003">
    <property type="protein sequence ID" value="SNR35878.1"/>
    <property type="molecule type" value="Genomic_DNA"/>
</dbReference>
<evidence type="ECO:0000256" key="1">
    <source>
        <dbReference type="SAM" id="Phobius"/>
    </source>
</evidence>
<evidence type="ECO:0000313" key="3">
    <source>
        <dbReference type="Proteomes" id="UP000198397"/>
    </source>
</evidence>
<sequence length="155" mass="17160">MSDRKRAERPLRWSAGVLAVVVAGLHAYWALPNMALQLQVRQFPDPRPAAFLLATMAILMGITLVMLDFDPLPIYVAGAALMLVFLVGYVAWHTVLEHGAFWPGREPHGHHDAGTVEIVIDHLANDTFELVSKLSELALLVVLSALATIEFRRRS</sequence>
<dbReference type="RefSeq" id="WP_143420345.1">
    <property type="nucleotide sequence ID" value="NZ_FZNQ01000003.1"/>
</dbReference>
<dbReference type="AlphaFoldDB" id="A0A238VNT0"/>
<keyword evidence="1" id="KW-1133">Transmembrane helix</keyword>
<name>A0A238VNT0_HALVU</name>
<dbReference type="Proteomes" id="UP000198397">
    <property type="component" value="Unassembled WGS sequence"/>
</dbReference>
<keyword evidence="3" id="KW-1185">Reference proteome</keyword>
<dbReference type="OrthoDB" id="264513at2157"/>
<feature type="transmembrane region" description="Helical" evidence="1">
    <location>
        <begin position="74"/>
        <end position="92"/>
    </location>
</feature>
<organism evidence="2 3">
    <name type="scientific">Halorubrum vacuolatum</name>
    <name type="common">Natronobacterium vacuolatum</name>
    <dbReference type="NCBI Taxonomy" id="63740"/>
    <lineage>
        <taxon>Archaea</taxon>
        <taxon>Methanobacteriati</taxon>
        <taxon>Methanobacteriota</taxon>
        <taxon>Stenosarchaea group</taxon>
        <taxon>Halobacteria</taxon>
        <taxon>Halobacteriales</taxon>
        <taxon>Haloferacaceae</taxon>
        <taxon>Halorubrum</taxon>
    </lineage>
</organism>